<proteinExistence type="predicted"/>
<gene>
    <name evidence="2" type="primary">WBGene00107234</name>
</gene>
<feature type="compositionally biased region" description="Basic and acidic residues" evidence="1">
    <location>
        <begin position="196"/>
        <end position="206"/>
    </location>
</feature>
<keyword evidence="3" id="KW-1185">Reference proteome</keyword>
<dbReference type="EnsemblMetazoa" id="PPA17680.1">
    <property type="protein sequence ID" value="PPA17680.1"/>
    <property type="gene ID" value="WBGene00107234"/>
</dbReference>
<accession>A0A8R1YC00</accession>
<organism evidence="2 3">
    <name type="scientific">Pristionchus pacificus</name>
    <name type="common">Parasitic nematode worm</name>
    <dbReference type="NCBI Taxonomy" id="54126"/>
    <lineage>
        <taxon>Eukaryota</taxon>
        <taxon>Metazoa</taxon>
        <taxon>Ecdysozoa</taxon>
        <taxon>Nematoda</taxon>
        <taxon>Chromadorea</taxon>
        <taxon>Rhabditida</taxon>
        <taxon>Rhabditina</taxon>
        <taxon>Diplogasteromorpha</taxon>
        <taxon>Diplogasteroidea</taxon>
        <taxon>Neodiplogasteridae</taxon>
        <taxon>Pristionchus</taxon>
    </lineage>
</organism>
<feature type="compositionally biased region" description="Basic and acidic residues" evidence="1">
    <location>
        <begin position="126"/>
        <end position="141"/>
    </location>
</feature>
<dbReference type="AlphaFoldDB" id="A0A2A6C6C7"/>
<evidence type="ECO:0000313" key="2">
    <source>
        <dbReference type="EnsemblMetazoa" id="PPA17680.1"/>
    </source>
</evidence>
<reference evidence="3" key="1">
    <citation type="journal article" date="2008" name="Nat. Genet.">
        <title>The Pristionchus pacificus genome provides a unique perspective on nematode lifestyle and parasitism.</title>
        <authorList>
            <person name="Dieterich C."/>
            <person name="Clifton S.W."/>
            <person name="Schuster L.N."/>
            <person name="Chinwalla A."/>
            <person name="Delehaunty K."/>
            <person name="Dinkelacker I."/>
            <person name="Fulton L."/>
            <person name="Fulton R."/>
            <person name="Godfrey J."/>
            <person name="Minx P."/>
            <person name="Mitreva M."/>
            <person name="Roeseler W."/>
            <person name="Tian H."/>
            <person name="Witte H."/>
            <person name="Yang S.P."/>
            <person name="Wilson R.K."/>
            <person name="Sommer R.J."/>
        </authorList>
    </citation>
    <scope>NUCLEOTIDE SEQUENCE [LARGE SCALE GENOMIC DNA]</scope>
    <source>
        <strain evidence="3">PS312</strain>
    </source>
</reference>
<feature type="compositionally biased region" description="Basic and acidic residues" evidence="1">
    <location>
        <begin position="89"/>
        <end position="99"/>
    </location>
</feature>
<protein>
    <submittedName>
        <fullName evidence="2">Uncharacterized protein</fullName>
    </submittedName>
</protein>
<feature type="compositionally biased region" description="Basic and acidic residues" evidence="1">
    <location>
        <begin position="150"/>
        <end position="164"/>
    </location>
</feature>
<name>A0A2A6C6C7_PRIPA</name>
<evidence type="ECO:0000313" key="3">
    <source>
        <dbReference type="Proteomes" id="UP000005239"/>
    </source>
</evidence>
<sequence length="398" mass="46941">MIQADNLSTTDRMGAVAKKAVELMQTLIRSDADPQQVFFAADSLKAERELVMRWDEESKSPLRQKLYILFESLETALRWYAEREKKLKGEAGVKKECERSPSVTRANNSNEDEDQSVKKNRKTATSKKDEKKKTGITIKEEIENDDDEDQNGKKNGKDDKSKKDEKKRKRLKIKEELDDDDEEDQSAKKKRKDGRSKKEERKRIKEETDDEDDDHETNATIHGAKRVKEEIDEDEEDEEMNEEEQERMKKRRNEWKNRNDTRKRFKIKVEEEDSDDMTIIRDFAHCFDMSFEDPVWLKDEDAVEFSEWMEYWESPEGIKKGGPPKAHETNLTIDMKKESQSTKAKLERDYADCGMGFDDSFWLKDEDAMKFRDWMHYWESDEGKRLGGPPKIVSDKSE</sequence>
<accession>A0A2A6C6C7</accession>
<evidence type="ECO:0000256" key="1">
    <source>
        <dbReference type="SAM" id="MobiDB-lite"/>
    </source>
</evidence>
<reference evidence="2" key="2">
    <citation type="submission" date="2022-06" db="UniProtKB">
        <authorList>
            <consortium name="EnsemblMetazoa"/>
        </authorList>
    </citation>
    <scope>IDENTIFICATION</scope>
    <source>
        <strain evidence="2">PS312</strain>
    </source>
</reference>
<feature type="region of interest" description="Disordered" evidence="1">
    <location>
        <begin position="89"/>
        <end position="255"/>
    </location>
</feature>
<dbReference type="Proteomes" id="UP000005239">
    <property type="component" value="Unassembled WGS sequence"/>
</dbReference>
<feature type="compositionally biased region" description="Acidic residues" evidence="1">
    <location>
        <begin position="230"/>
        <end position="245"/>
    </location>
</feature>